<keyword evidence="4" id="KW-1185">Reference proteome</keyword>
<feature type="transmembrane region" description="Helical" evidence="2">
    <location>
        <begin position="31"/>
        <end position="54"/>
    </location>
</feature>
<dbReference type="InterPro" id="IPR025327">
    <property type="entry name" value="DUF4233"/>
</dbReference>
<dbReference type="EMBL" id="JBHUGA010000067">
    <property type="protein sequence ID" value="MFD1848429.1"/>
    <property type="molecule type" value="Genomic_DNA"/>
</dbReference>
<organism evidence="3 4">
    <name type="scientific">Arthrobacter flavus</name>
    <dbReference type="NCBI Taxonomy" id="95172"/>
    <lineage>
        <taxon>Bacteria</taxon>
        <taxon>Bacillati</taxon>
        <taxon>Actinomycetota</taxon>
        <taxon>Actinomycetes</taxon>
        <taxon>Micrococcales</taxon>
        <taxon>Micrococcaceae</taxon>
        <taxon>Arthrobacter</taxon>
    </lineage>
</organism>
<evidence type="ECO:0000313" key="4">
    <source>
        <dbReference type="Proteomes" id="UP001597307"/>
    </source>
</evidence>
<sequence>MEKNRKDRMTKAQREWRPGTPKKRRSIKVTFASVVLTLEALVVLFATLTAFGLLRDTISPALILSVGIALAIALVGACAFLTKPYGIAIGWVLQLVIIATGFIEPTMFLIGVLFALTWLYGIRTGIRLDAENVERDRQQAEWERANPEGGSEPGANV</sequence>
<evidence type="ECO:0000256" key="1">
    <source>
        <dbReference type="SAM" id="MobiDB-lite"/>
    </source>
</evidence>
<proteinExistence type="predicted"/>
<feature type="region of interest" description="Disordered" evidence="1">
    <location>
        <begin position="138"/>
        <end position="157"/>
    </location>
</feature>
<feature type="region of interest" description="Disordered" evidence="1">
    <location>
        <begin position="1"/>
        <end position="21"/>
    </location>
</feature>
<keyword evidence="2" id="KW-0472">Membrane</keyword>
<dbReference type="Proteomes" id="UP001597307">
    <property type="component" value="Unassembled WGS sequence"/>
</dbReference>
<dbReference type="RefSeq" id="WP_377959696.1">
    <property type="nucleotide sequence ID" value="NZ_JBHUGA010000067.1"/>
</dbReference>
<reference evidence="4" key="1">
    <citation type="journal article" date="2019" name="Int. J. Syst. Evol. Microbiol.">
        <title>The Global Catalogue of Microorganisms (GCM) 10K type strain sequencing project: providing services to taxonomists for standard genome sequencing and annotation.</title>
        <authorList>
            <consortium name="The Broad Institute Genomics Platform"/>
            <consortium name="The Broad Institute Genome Sequencing Center for Infectious Disease"/>
            <person name="Wu L."/>
            <person name="Ma J."/>
        </authorList>
    </citation>
    <scope>NUCLEOTIDE SEQUENCE [LARGE SCALE GENOMIC DNA]</scope>
    <source>
        <strain evidence="4">JCM 11496</strain>
    </source>
</reference>
<comment type="caution">
    <text evidence="3">The sequence shown here is derived from an EMBL/GenBank/DDBJ whole genome shotgun (WGS) entry which is preliminary data.</text>
</comment>
<protein>
    <submittedName>
        <fullName evidence="3">DUF4233 domain-containing protein</fullName>
    </submittedName>
</protein>
<name>A0ABW4QCJ0_9MICC</name>
<keyword evidence="2" id="KW-1133">Transmembrane helix</keyword>
<evidence type="ECO:0000256" key="2">
    <source>
        <dbReference type="SAM" id="Phobius"/>
    </source>
</evidence>
<accession>A0ABW4QCJ0</accession>
<evidence type="ECO:0000313" key="3">
    <source>
        <dbReference type="EMBL" id="MFD1848429.1"/>
    </source>
</evidence>
<feature type="transmembrane region" description="Helical" evidence="2">
    <location>
        <begin position="60"/>
        <end position="81"/>
    </location>
</feature>
<dbReference type="Pfam" id="PF14017">
    <property type="entry name" value="DUF4233"/>
    <property type="match status" value="1"/>
</dbReference>
<keyword evidence="2" id="KW-0812">Transmembrane</keyword>
<gene>
    <name evidence="3" type="ORF">ACFSFX_17745</name>
</gene>
<feature type="compositionally biased region" description="Basic and acidic residues" evidence="1">
    <location>
        <begin position="1"/>
        <end position="17"/>
    </location>
</feature>
<feature type="transmembrane region" description="Helical" evidence="2">
    <location>
        <begin position="93"/>
        <end position="120"/>
    </location>
</feature>